<organism evidence="3 4">
    <name type="scientific">Penicillium egyptiacum</name>
    <dbReference type="NCBI Taxonomy" id="1303716"/>
    <lineage>
        <taxon>Eukaryota</taxon>
        <taxon>Fungi</taxon>
        <taxon>Dikarya</taxon>
        <taxon>Ascomycota</taxon>
        <taxon>Pezizomycotina</taxon>
        <taxon>Eurotiomycetes</taxon>
        <taxon>Eurotiomycetidae</taxon>
        <taxon>Eurotiales</taxon>
        <taxon>Aspergillaceae</taxon>
        <taxon>Penicillium</taxon>
    </lineage>
</organism>
<gene>
    <name evidence="3" type="ORF">PEGY_LOCUS562</name>
</gene>
<keyword evidence="4" id="KW-1185">Reference proteome</keyword>
<dbReference type="OrthoDB" id="73491at2759"/>
<feature type="compositionally biased region" description="Polar residues" evidence="1">
    <location>
        <begin position="109"/>
        <end position="123"/>
    </location>
</feature>
<dbReference type="PANTHER" id="PTHR46370">
    <property type="entry name" value="GPALPP MOTIFS-CONTAINING PROTEIN 1"/>
    <property type="match status" value="1"/>
</dbReference>
<feature type="compositionally biased region" description="Acidic residues" evidence="1">
    <location>
        <begin position="46"/>
        <end position="65"/>
    </location>
</feature>
<proteinExistence type="predicted"/>
<accession>A0A9W4K7H1</accession>
<dbReference type="PANTHER" id="PTHR46370:SF1">
    <property type="entry name" value="GPALPP MOTIFS-CONTAINING PROTEIN 1"/>
    <property type="match status" value="1"/>
</dbReference>
<evidence type="ECO:0000256" key="1">
    <source>
        <dbReference type="SAM" id="MobiDB-lite"/>
    </source>
</evidence>
<feature type="region of interest" description="Disordered" evidence="1">
    <location>
        <begin position="188"/>
        <end position="220"/>
    </location>
</feature>
<dbReference type="Proteomes" id="UP001154252">
    <property type="component" value="Unassembled WGS sequence"/>
</dbReference>
<feature type="compositionally biased region" description="Polar residues" evidence="1">
    <location>
        <begin position="193"/>
        <end position="203"/>
    </location>
</feature>
<evidence type="ECO:0000259" key="2">
    <source>
        <dbReference type="Pfam" id="PF12572"/>
    </source>
</evidence>
<comment type="caution">
    <text evidence="3">The sequence shown here is derived from an EMBL/GenBank/DDBJ whole genome shotgun (WGS) entry which is preliminary data.</text>
</comment>
<feature type="compositionally biased region" description="Basic and acidic residues" evidence="1">
    <location>
        <begin position="211"/>
        <end position="220"/>
    </location>
</feature>
<feature type="region of interest" description="Disordered" evidence="1">
    <location>
        <begin position="1"/>
        <end position="145"/>
    </location>
</feature>
<reference evidence="3" key="1">
    <citation type="submission" date="2021-07" db="EMBL/GenBank/DDBJ databases">
        <authorList>
            <person name="Branca A.L. A."/>
        </authorList>
    </citation>
    <scope>NUCLEOTIDE SEQUENCE</scope>
</reference>
<protein>
    <recommendedName>
        <fullName evidence="2">DUF3752 domain-containing protein</fullName>
    </recommendedName>
</protein>
<dbReference type="Pfam" id="PF12572">
    <property type="entry name" value="DUF3752"/>
    <property type="match status" value="1"/>
</dbReference>
<dbReference type="InterPro" id="IPR022226">
    <property type="entry name" value="DUF3752"/>
</dbReference>
<dbReference type="AlphaFoldDB" id="A0A9W4K7H1"/>
<dbReference type="EMBL" id="CAJVRC010000835">
    <property type="protein sequence ID" value="CAG8885735.1"/>
    <property type="molecule type" value="Genomic_DNA"/>
</dbReference>
<feature type="domain" description="DUF3752" evidence="2">
    <location>
        <begin position="108"/>
        <end position="248"/>
    </location>
</feature>
<evidence type="ECO:0000313" key="3">
    <source>
        <dbReference type="EMBL" id="CAG8885735.1"/>
    </source>
</evidence>
<sequence length="253" mass="28147">MDSKDKRKFDGNTDDPHPGTVSKQRKVIGPSLPPPQETDAANGETSNDDDDGHDDDDDDDDDDDFGPSLPPSGPLEGLVHSVPTAPTASDIAKPVEKESQRDQWMLQPPSHSDWSSKVDPTQLRNRKFNTGKSATAPKNMDSSWIETPEERMRRLQDAVMGVAASTNQPEDHKGTTKAKLMEDQIKRYKDMTGKNSRLETQGQTEKEDDDPSARAFDREKDMAVASKISSAQRREMVKKAADYNTRFTKGNFL</sequence>
<evidence type="ECO:0000313" key="4">
    <source>
        <dbReference type="Proteomes" id="UP001154252"/>
    </source>
</evidence>
<feature type="compositionally biased region" description="Basic and acidic residues" evidence="1">
    <location>
        <begin position="1"/>
        <end position="17"/>
    </location>
</feature>
<name>A0A9W4K7H1_9EURO</name>
<dbReference type="InterPro" id="IPR046331">
    <property type="entry name" value="GPAM1-like"/>
</dbReference>